<dbReference type="InterPro" id="IPR036390">
    <property type="entry name" value="WH_DNA-bd_sf"/>
</dbReference>
<dbReference type="SMART" id="SM00344">
    <property type="entry name" value="HTH_ASNC"/>
    <property type="match status" value="2"/>
</dbReference>
<dbReference type="KEGG" id="nbr:O3I_025970"/>
<keyword evidence="3" id="KW-0804">Transcription</keyword>
<reference evidence="5 6" key="1">
    <citation type="journal article" date="2012" name="J. Bacteriol.">
        <title>Complete genome sequence of Nocardia brasiliensis HUJEG-1.</title>
        <authorList>
            <person name="Vera-Cabrera L."/>
            <person name="Ortiz-Lopez R."/>
            <person name="Elizondo-Gonzalez R."/>
            <person name="Perez-Maya A.A."/>
            <person name="Ocampo-Candiani J."/>
        </authorList>
    </citation>
    <scope>NUCLEOTIDE SEQUENCE [LARGE SCALE GENOMIC DNA]</scope>
    <source>
        <strain evidence="6">ATCC 700358</strain>
    </source>
</reference>
<dbReference type="PROSITE" id="PS50956">
    <property type="entry name" value="HTH_ASNC_2"/>
    <property type="match status" value="2"/>
</dbReference>
<dbReference type="SUPFAM" id="SSF46785">
    <property type="entry name" value="Winged helix' DNA-binding domain"/>
    <property type="match status" value="2"/>
</dbReference>
<sequence length="313" mass="34228">MDPVTLDDIDRGLLHALQVDGRAPFSRIGAVLDVAERTVARRYNRLRGAGALRITGAWDERRTGRAEWVVRVQMRPDGTAGLARVLACRPDTAWVTVVSSGTEITCLFRTPDEAPLAELARNPKVLAVQAHRLLRHFMNRRWSGRTSVLSAEQVAALRGPAAESTPPIMTELDRRLVPVLAVDGRAPYPSLARAVGWSESAVRRRLDELRRTRLIRFDVETDPLLFGFTVQCALWLTVTPGQLAAVAQTIAADPEAAFVAATTGSANLLVIAVCRTVDDLFGYTTDRLGALPGVQHLEIAPIDGYFKRTAPPV</sequence>
<dbReference type="InterPro" id="IPR019888">
    <property type="entry name" value="Tscrpt_reg_AsnC-like"/>
</dbReference>
<protein>
    <submittedName>
        <fullName evidence="5">AsnC family transcriptional regulator</fullName>
    </submittedName>
</protein>
<name>K0ETM6_NOCB7</name>
<dbReference type="Pfam" id="PF01037">
    <property type="entry name" value="AsnC_trans_reg"/>
    <property type="match status" value="1"/>
</dbReference>
<dbReference type="AlphaFoldDB" id="K0ETM6"/>
<accession>K0ETM6</accession>
<dbReference type="SUPFAM" id="SSF54909">
    <property type="entry name" value="Dimeric alpha+beta barrel"/>
    <property type="match status" value="1"/>
</dbReference>
<keyword evidence="2" id="KW-0238">DNA-binding</keyword>
<dbReference type="Pfam" id="PF13404">
    <property type="entry name" value="HTH_AsnC-type"/>
    <property type="match status" value="2"/>
</dbReference>
<organism evidence="5 6">
    <name type="scientific">Nocardia brasiliensis (strain ATCC 700358 / HUJEG-1)</name>
    <dbReference type="NCBI Taxonomy" id="1133849"/>
    <lineage>
        <taxon>Bacteria</taxon>
        <taxon>Bacillati</taxon>
        <taxon>Actinomycetota</taxon>
        <taxon>Actinomycetes</taxon>
        <taxon>Mycobacteriales</taxon>
        <taxon>Nocardiaceae</taxon>
        <taxon>Nocardia</taxon>
    </lineage>
</organism>
<dbReference type="EMBL" id="CP003876">
    <property type="protein sequence ID" value="AFU03143.1"/>
    <property type="molecule type" value="Genomic_DNA"/>
</dbReference>
<dbReference type="InterPro" id="IPR011008">
    <property type="entry name" value="Dimeric_a/b-barrel"/>
</dbReference>
<feature type="domain" description="HTH asnC-type" evidence="4">
    <location>
        <begin position="6"/>
        <end position="66"/>
    </location>
</feature>
<dbReference type="InterPro" id="IPR036388">
    <property type="entry name" value="WH-like_DNA-bd_sf"/>
</dbReference>
<keyword evidence="1" id="KW-0805">Transcription regulation</keyword>
<dbReference type="GO" id="GO:0005829">
    <property type="term" value="C:cytosol"/>
    <property type="evidence" value="ECO:0007669"/>
    <property type="project" value="TreeGrafter"/>
</dbReference>
<evidence type="ECO:0000313" key="5">
    <source>
        <dbReference type="EMBL" id="AFU03143.1"/>
    </source>
</evidence>
<proteinExistence type="predicted"/>
<dbReference type="InterPro" id="IPR019887">
    <property type="entry name" value="Tscrpt_reg_AsnC/Lrp_C"/>
</dbReference>
<dbReference type="GO" id="GO:0043565">
    <property type="term" value="F:sequence-specific DNA binding"/>
    <property type="evidence" value="ECO:0007669"/>
    <property type="project" value="InterPro"/>
</dbReference>
<evidence type="ECO:0000256" key="1">
    <source>
        <dbReference type="ARBA" id="ARBA00023015"/>
    </source>
</evidence>
<feature type="domain" description="HTH asnC-type" evidence="4">
    <location>
        <begin position="169"/>
        <end position="229"/>
    </location>
</feature>
<dbReference type="PRINTS" id="PR00033">
    <property type="entry name" value="HTHASNC"/>
</dbReference>
<evidence type="ECO:0000313" key="6">
    <source>
        <dbReference type="Proteomes" id="UP000006304"/>
    </source>
</evidence>
<evidence type="ECO:0000259" key="4">
    <source>
        <dbReference type="PROSITE" id="PS50956"/>
    </source>
</evidence>
<evidence type="ECO:0000256" key="2">
    <source>
        <dbReference type="ARBA" id="ARBA00023125"/>
    </source>
</evidence>
<dbReference type="HOGENOM" id="CLU_044190_0_0_11"/>
<dbReference type="eggNOG" id="COG1522">
    <property type="taxonomic scope" value="Bacteria"/>
</dbReference>
<dbReference type="Gene3D" id="1.10.10.10">
    <property type="entry name" value="Winged helix-like DNA-binding domain superfamily/Winged helix DNA-binding domain"/>
    <property type="match status" value="2"/>
</dbReference>
<dbReference type="Gene3D" id="3.30.70.920">
    <property type="match status" value="1"/>
</dbReference>
<dbReference type="PANTHER" id="PTHR30154:SF34">
    <property type="entry name" value="TRANSCRIPTIONAL REGULATOR AZLB"/>
    <property type="match status" value="1"/>
</dbReference>
<dbReference type="STRING" id="1133849.O3I_025970"/>
<dbReference type="GO" id="GO:0043200">
    <property type="term" value="P:response to amino acid"/>
    <property type="evidence" value="ECO:0007669"/>
    <property type="project" value="TreeGrafter"/>
</dbReference>
<evidence type="ECO:0000256" key="3">
    <source>
        <dbReference type="ARBA" id="ARBA00023163"/>
    </source>
</evidence>
<keyword evidence="6" id="KW-1185">Reference proteome</keyword>
<dbReference type="InterPro" id="IPR000485">
    <property type="entry name" value="AsnC-type_HTH_dom"/>
</dbReference>
<dbReference type="RefSeq" id="WP_014985998.1">
    <property type="nucleotide sequence ID" value="NC_018681.1"/>
</dbReference>
<dbReference type="PANTHER" id="PTHR30154">
    <property type="entry name" value="LEUCINE-RESPONSIVE REGULATORY PROTEIN"/>
    <property type="match status" value="1"/>
</dbReference>
<gene>
    <name evidence="5" type="ORF">O3I_025970</name>
</gene>
<dbReference type="Proteomes" id="UP000006304">
    <property type="component" value="Chromosome"/>
</dbReference>